<dbReference type="GO" id="GO:0097039">
    <property type="term" value="P:protein linear polyubiquitination"/>
    <property type="evidence" value="ECO:0007669"/>
    <property type="project" value="TreeGrafter"/>
</dbReference>
<dbReference type="PROSITE" id="PS01358">
    <property type="entry name" value="ZF_RANBP2_1"/>
    <property type="match status" value="1"/>
</dbReference>
<organism evidence="10 11">
    <name type="scientific">Littorina saxatilis</name>
    <dbReference type="NCBI Taxonomy" id="31220"/>
    <lineage>
        <taxon>Eukaryota</taxon>
        <taxon>Metazoa</taxon>
        <taxon>Spiralia</taxon>
        <taxon>Lophotrochozoa</taxon>
        <taxon>Mollusca</taxon>
        <taxon>Gastropoda</taxon>
        <taxon>Caenogastropoda</taxon>
        <taxon>Littorinimorpha</taxon>
        <taxon>Littorinoidea</taxon>
        <taxon>Littorinidae</taxon>
        <taxon>Littorina</taxon>
    </lineage>
</organism>
<keyword evidence="5" id="KW-0862">Zinc</keyword>
<feature type="region of interest" description="Disordered" evidence="7">
    <location>
        <begin position="465"/>
        <end position="512"/>
    </location>
</feature>
<keyword evidence="11" id="KW-1185">Reference proteome</keyword>
<feature type="region of interest" description="Disordered" evidence="7">
    <location>
        <begin position="399"/>
        <end position="426"/>
    </location>
</feature>
<dbReference type="InterPro" id="IPR000626">
    <property type="entry name" value="Ubiquitin-like_dom"/>
</dbReference>
<accession>A0AAN9GNT1</accession>
<evidence type="ECO:0000256" key="2">
    <source>
        <dbReference type="ARBA" id="ARBA00022723"/>
    </source>
</evidence>
<dbReference type="InterPro" id="IPR051628">
    <property type="entry name" value="LUBAC_E3_Ligases"/>
</dbReference>
<keyword evidence="3 6" id="KW-0863">Zinc-finger</keyword>
<proteinExistence type="predicted"/>
<reference evidence="10 11" key="1">
    <citation type="submission" date="2024-02" db="EMBL/GenBank/DDBJ databases">
        <title>Chromosome-scale genome assembly of the rough periwinkle Littorina saxatilis.</title>
        <authorList>
            <person name="De Jode A."/>
            <person name="Faria R."/>
            <person name="Formenti G."/>
            <person name="Sims Y."/>
            <person name="Smith T.P."/>
            <person name="Tracey A."/>
            <person name="Wood J.M.D."/>
            <person name="Zagrodzka Z.B."/>
            <person name="Johannesson K."/>
            <person name="Butlin R.K."/>
            <person name="Leder E.H."/>
        </authorList>
    </citation>
    <scope>NUCLEOTIDE SEQUENCE [LARGE SCALE GENOMIC DNA]</scope>
    <source>
        <strain evidence="10">Snail1</strain>
        <tissue evidence="10">Muscle</tissue>
    </source>
</reference>
<evidence type="ECO:0000256" key="1">
    <source>
        <dbReference type="ARBA" id="ARBA00004906"/>
    </source>
</evidence>
<protein>
    <recommendedName>
        <fullName evidence="12">RanBP2-type domain-containing protein</fullName>
    </recommendedName>
</protein>
<feature type="domain" description="Ubiquitin-like" evidence="8">
    <location>
        <begin position="97"/>
        <end position="163"/>
    </location>
</feature>
<keyword evidence="2" id="KW-0479">Metal-binding</keyword>
<dbReference type="EMBL" id="JBAMIC010000001">
    <property type="protein sequence ID" value="KAK7115204.1"/>
    <property type="molecule type" value="Genomic_DNA"/>
</dbReference>
<dbReference type="PROSITE" id="PS50053">
    <property type="entry name" value="UBIQUITIN_2"/>
    <property type="match status" value="1"/>
</dbReference>
<dbReference type="Gene3D" id="3.10.20.90">
    <property type="entry name" value="Phosphatidylinositol 3-kinase Catalytic Subunit, Chain A, domain 1"/>
    <property type="match status" value="1"/>
</dbReference>
<evidence type="ECO:0000256" key="7">
    <source>
        <dbReference type="SAM" id="MobiDB-lite"/>
    </source>
</evidence>
<evidence type="ECO:0000259" key="8">
    <source>
        <dbReference type="PROSITE" id="PS50053"/>
    </source>
</evidence>
<dbReference type="GO" id="GO:0043161">
    <property type="term" value="P:proteasome-mediated ubiquitin-dependent protein catabolic process"/>
    <property type="evidence" value="ECO:0007669"/>
    <property type="project" value="TreeGrafter"/>
</dbReference>
<sequence length="512" mass="54284">MFTATPVTMATSKPQQPLLGAEAPSMAGGDFTAQGRLGVPLTGSSTQQITAALAAAIQAGNVQQAQEMAAALAHSHAPINVSFDTAAQERKAREQEIGVTVHVEDRESAGLTLNEVKVRPSDAIIDLKRNFLGKYGFPLEVQKWIIGNRICGDDETLGKCEVNTSGHTLYLYLLNARAANITRDDHKQHWQARGAASAQAAGNSMRPVSSSDYETMNLLAAGPPAVTSASTPSNQDYVLLPPQGQGQGQAAPQGGATRQQSQLSAQSSSSSLAATSFGLPDFRGNLDPGTGPTSGQRGQGQGGTLVAEVAGQTGEEAQGGVVTAEGMQYQEHEEESLPQGWQCESCTFINQPTRPGCELCGSPRPASYKVPSNYVVSEEERQRLEREQRLEALMQQTSGQAWSPGWGEGGAVDPTTPQAPNPNLSPEQLDLILRFNDAVQTHIHTPGRNRGDESLDPSSILQRGATSQLAPSGVRQPVQNAELGDDVPDRGVNLLGWASEEEEEEETSHAHA</sequence>
<dbReference type="SMART" id="SM00547">
    <property type="entry name" value="ZnF_RBZ"/>
    <property type="match status" value="1"/>
</dbReference>
<evidence type="ECO:0000313" key="10">
    <source>
        <dbReference type="EMBL" id="KAK7115204.1"/>
    </source>
</evidence>
<keyword evidence="4" id="KW-0833">Ubl conjugation pathway</keyword>
<gene>
    <name evidence="10" type="ORF">V1264_001125</name>
</gene>
<dbReference type="Proteomes" id="UP001374579">
    <property type="component" value="Unassembled WGS sequence"/>
</dbReference>
<evidence type="ECO:0000256" key="3">
    <source>
        <dbReference type="ARBA" id="ARBA00022771"/>
    </source>
</evidence>
<evidence type="ECO:0008006" key="12">
    <source>
        <dbReference type="Google" id="ProtNLM"/>
    </source>
</evidence>
<evidence type="ECO:0000259" key="9">
    <source>
        <dbReference type="PROSITE" id="PS50199"/>
    </source>
</evidence>
<dbReference type="GO" id="GO:0004842">
    <property type="term" value="F:ubiquitin-protein transferase activity"/>
    <property type="evidence" value="ECO:0007669"/>
    <property type="project" value="TreeGrafter"/>
</dbReference>
<dbReference type="Pfam" id="PF00641">
    <property type="entry name" value="Zn_ribbon_RanBP"/>
    <property type="match status" value="1"/>
</dbReference>
<dbReference type="GO" id="GO:0008270">
    <property type="term" value="F:zinc ion binding"/>
    <property type="evidence" value="ECO:0007669"/>
    <property type="project" value="UniProtKB-KW"/>
</dbReference>
<dbReference type="SUPFAM" id="SSF90209">
    <property type="entry name" value="Ran binding protein zinc finger-like"/>
    <property type="match status" value="1"/>
</dbReference>
<dbReference type="PROSITE" id="PS50199">
    <property type="entry name" value="ZF_RANBP2_2"/>
    <property type="match status" value="1"/>
</dbReference>
<evidence type="ECO:0000256" key="5">
    <source>
        <dbReference type="ARBA" id="ARBA00022833"/>
    </source>
</evidence>
<dbReference type="Gene3D" id="2.30.30.380">
    <property type="entry name" value="Zn-finger domain of Sec23/24"/>
    <property type="match status" value="1"/>
</dbReference>
<feature type="region of interest" description="Disordered" evidence="7">
    <location>
        <begin position="224"/>
        <end position="302"/>
    </location>
</feature>
<feature type="compositionally biased region" description="Polar residues" evidence="7">
    <location>
        <begin position="415"/>
        <end position="426"/>
    </location>
</feature>
<name>A0AAN9GNT1_9CAEN</name>
<evidence type="ECO:0000313" key="11">
    <source>
        <dbReference type="Proteomes" id="UP001374579"/>
    </source>
</evidence>
<feature type="compositionally biased region" description="Low complexity" evidence="7">
    <location>
        <begin position="241"/>
        <end position="276"/>
    </location>
</feature>
<dbReference type="SUPFAM" id="SSF54236">
    <property type="entry name" value="Ubiquitin-like"/>
    <property type="match status" value="1"/>
</dbReference>
<dbReference type="InterPro" id="IPR001876">
    <property type="entry name" value="Znf_RanBP2"/>
</dbReference>
<dbReference type="AlphaFoldDB" id="A0AAN9GNT1"/>
<comment type="pathway">
    <text evidence="1">Protein modification; protein ubiquitination.</text>
</comment>
<evidence type="ECO:0000256" key="4">
    <source>
        <dbReference type="ARBA" id="ARBA00022786"/>
    </source>
</evidence>
<dbReference type="GO" id="GO:0043130">
    <property type="term" value="F:ubiquitin binding"/>
    <property type="evidence" value="ECO:0007669"/>
    <property type="project" value="TreeGrafter"/>
</dbReference>
<dbReference type="InterPro" id="IPR036443">
    <property type="entry name" value="Znf_RanBP2_sf"/>
</dbReference>
<dbReference type="PANTHER" id="PTHR22770">
    <property type="entry name" value="UBIQUITIN CONJUGATING ENZYME 7 INTERACTING PROTEIN-RELATED"/>
    <property type="match status" value="1"/>
</dbReference>
<comment type="caution">
    <text evidence="10">The sequence shown here is derived from an EMBL/GenBank/DDBJ whole genome shotgun (WGS) entry which is preliminary data.</text>
</comment>
<dbReference type="InterPro" id="IPR029071">
    <property type="entry name" value="Ubiquitin-like_domsf"/>
</dbReference>
<dbReference type="GO" id="GO:0071797">
    <property type="term" value="C:LUBAC complex"/>
    <property type="evidence" value="ECO:0007669"/>
    <property type="project" value="TreeGrafter"/>
</dbReference>
<feature type="compositionally biased region" description="Polar residues" evidence="7">
    <location>
        <begin position="227"/>
        <end position="236"/>
    </location>
</feature>
<dbReference type="PANTHER" id="PTHR22770:SF13">
    <property type="entry name" value="RING-TYPE DOMAIN-CONTAINING PROTEIN"/>
    <property type="match status" value="1"/>
</dbReference>
<evidence type="ECO:0000256" key="6">
    <source>
        <dbReference type="PROSITE-ProRule" id="PRU00322"/>
    </source>
</evidence>
<feature type="domain" description="RanBP2-type" evidence="9">
    <location>
        <begin position="334"/>
        <end position="366"/>
    </location>
</feature>